<keyword evidence="4" id="KW-0732">Signal</keyword>
<sequence>MRRSVAGVVGVGAALLLAVSGCSDDTSADPVGQVTETTDEPAVTTIELTVGGEPVELTDSVSTCYDHEGHLMVEAYNADDPDASHFLMDHYQDTVSLSIGVRDGELFRYEEGANGQTAEVSRDGNSVTVDGTIGVSGDSSEPRAFTIDAECAEFVDSPPDSSKVDPGELPSIPGSCPPGQAVCIPDGN</sequence>
<keyword evidence="5" id="KW-0449">Lipoprotein</keyword>
<evidence type="ECO:0000256" key="4">
    <source>
        <dbReference type="SAM" id="SignalP"/>
    </source>
</evidence>
<evidence type="ECO:0000256" key="3">
    <source>
        <dbReference type="SAM" id="MobiDB-lite"/>
    </source>
</evidence>
<protein>
    <submittedName>
        <fullName evidence="5">Lipoprotein LpqH</fullName>
    </submittedName>
</protein>
<accession>A0ABT2J3N6</accession>
<feature type="signal peptide" evidence="4">
    <location>
        <begin position="1"/>
        <end position="28"/>
    </location>
</feature>
<dbReference type="Proteomes" id="UP001156441">
    <property type="component" value="Unassembled WGS sequence"/>
</dbReference>
<evidence type="ECO:0000256" key="2">
    <source>
        <dbReference type="ARBA" id="ARBA00023136"/>
    </source>
</evidence>
<evidence type="ECO:0000313" key="6">
    <source>
        <dbReference type="Proteomes" id="UP001156441"/>
    </source>
</evidence>
<proteinExistence type="predicted"/>
<reference evidence="5 6" key="1">
    <citation type="submission" date="2021-02" db="EMBL/GenBank/DDBJ databases">
        <title>Actinophytocola xerophila sp. nov., isolated from soil of cotton cropping field.</title>
        <authorList>
            <person name="Huang R."/>
            <person name="Chen X."/>
            <person name="Ge X."/>
            <person name="Liu W."/>
        </authorList>
    </citation>
    <scope>NUCLEOTIDE SEQUENCE [LARGE SCALE GENOMIC DNA]</scope>
    <source>
        <strain evidence="5 6">S1-96</strain>
    </source>
</reference>
<feature type="region of interest" description="Disordered" evidence="3">
    <location>
        <begin position="155"/>
        <end position="188"/>
    </location>
</feature>
<dbReference type="RefSeq" id="WP_260189807.1">
    <property type="nucleotide sequence ID" value="NZ_JAFFZE010000006.1"/>
</dbReference>
<evidence type="ECO:0000313" key="5">
    <source>
        <dbReference type="EMBL" id="MCT2582455.1"/>
    </source>
</evidence>
<comment type="caution">
    <text evidence="5">The sequence shown here is derived from an EMBL/GenBank/DDBJ whole genome shotgun (WGS) entry which is preliminary data.</text>
</comment>
<feature type="chain" id="PRO_5045292007" evidence="4">
    <location>
        <begin position="29"/>
        <end position="188"/>
    </location>
</feature>
<dbReference type="Pfam" id="PF05481">
    <property type="entry name" value="Myco_19_kDa"/>
    <property type="match status" value="1"/>
</dbReference>
<gene>
    <name evidence="5" type="ORF">JT362_04880</name>
</gene>
<keyword evidence="2" id="KW-0472">Membrane</keyword>
<dbReference type="PROSITE" id="PS51257">
    <property type="entry name" value="PROKAR_LIPOPROTEIN"/>
    <property type="match status" value="1"/>
</dbReference>
<dbReference type="InterPro" id="IPR008691">
    <property type="entry name" value="LpqH"/>
</dbReference>
<organism evidence="5 6">
    <name type="scientific">Actinophytocola gossypii</name>
    <dbReference type="NCBI Taxonomy" id="2812003"/>
    <lineage>
        <taxon>Bacteria</taxon>
        <taxon>Bacillati</taxon>
        <taxon>Actinomycetota</taxon>
        <taxon>Actinomycetes</taxon>
        <taxon>Pseudonocardiales</taxon>
        <taxon>Pseudonocardiaceae</taxon>
    </lineage>
</organism>
<evidence type="ECO:0000256" key="1">
    <source>
        <dbReference type="ARBA" id="ARBA00022475"/>
    </source>
</evidence>
<keyword evidence="6" id="KW-1185">Reference proteome</keyword>
<dbReference type="EMBL" id="JAFFZE010000006">
    <property type="protein sequence ID" value="MCT2582455.1"/>
    <property type="molecule type" value="Genomic_DNA"/>
</dbReference>
<name>A0ABT2J3N6_9PSEU</name>
<keyword evidence="1" id="KW-1003">Cell membrane</keyword>